<keyword evidence="4" id="KW-1185">Reference proteome</keyword>
<evidence type="ECO:0000313" key="4">
    <source>
        <dbReference type="Proteomes" id="UP000198253"/>
    </source>
</evidence>
<feature type="coiled-coil region" evidence="1">
    <location>
        <begin position="32"/>
        <end position="59"/>
    </location>
</feature>
<dbReference type="PANTHER" id="PTHR30619">
    <property type="entry name" value="DNA INTERNALIZATION/COMPETENCE PROTEIN COMEC/REC2"/>
    <property type="match status" value="1"/>
</dbReference>
<dbReference type="AlphaFoldDB" id="A0A1C4YWJ4"/>
<keyword evidence="1" id="KW-0175">Coiled coil</keyword>
<dbReference type="OrthoDB" id="9783680at2"/>
<organism evidence="3 4">
    <name type="scientific">Micromonospora echinospora</name>
    <name type="common">Micromonospora purpurea</name>
    <dbReference type="NCBI Taxonomy" id="1877"/>
    <lineage>
        <taxon>Bacteria</taxon>
        <taxon>Bacillati</taxon>
        <taxon>Actinomycetota</taxon>
        <taxon>Actinomycetes</taxon>
        <taxon>Micromonosporales</taxon>
        <taxon>Micromonosporaceae</taxon>
        <taxon>Micromonospora</taxon>
    </lineage>
</organism>
<dbReference type="PANTHER" id="PTHR30619:SF1">
    <property type="entry name" value="RECOMBINATION PROTEIN 2"/>
    <property type="match status" value="1"/>
</dbReference>
<feature type="domain" description="Metallo-beta-lactamase" evidence="2">
    <location>
        <begin position="88"/>
        <end position="374"/>
    </location>
</feature>
<dbReference type="SUPFAM" id="SSF56281">
    <property type="entry name" value="Metallo-hydrolase/oxidoreductase"/>
    <property type="match status" value="1"/>
</dbReference>
<dbReference type="Pfam" id="PF00753">
    <property type="entry name" value="Lactamase_B"/>
    <property type="match status" value="1"/>
</dbReference>
<dbReference type="InterPro" id="IPR001279">
    <property type="entry name" value="Metallo-B-lactamas"/>
</dbReference>
<dbReference type="Gene3D" id="3.60.15.10">
    <property type="entry name" value="Ribonuclease Z/Hydroxyacylglutathione hydrolase-like"/>
    <property type="match status" value="1"/>
</dbReference>
<dbReference type="InterPro" id="IPR052159">
    <property type="entry name" value="Competence_DNA_uptake"/>
</dbReference>
<dbReference type="RefSeq" id="WP_088983373.1">
    <property type="nucleotide sequence ID" value="NZ_LT607413.1"/>
</dbReference>
<accession>A0A1C4YWJ4</accession>
<sequence length="450" mass="49605">MTDPTPPKRKRRTADYSIMTQDGETILDKNRKESKRKRIKLEEDHAAKLREEAAALSKLWEDEISKRPPATPGTRGDRKFYARMIKMGQGDCIALSTPGGRLILVDCGSTSKEMEETKEKLYTKRVRDCLADPKFLGPVQATNERGEPLKTPKAQLVDILVFTHSDEDHYNQLATVLANKPNRVEVGRVYHSGDFAGYGAANRWVQSHARNKDLVRKVVHNAVDPTKALKDGEVAGEITLGGIAVPAAVTATDIDCLDAQGGIRIVAETDPACTVTILTAGVAYDYKKDKDAAQGKNRGSVVLLVEVFGKKLLLCGDATRSTEHFLMTRGKYAAQNRIRLAGVDIVHVAHHGSNNTSSSAEFVKLLDPKEKALISAGKEGVSSHHLPSKTVVERYVKRFVDSGREKKPPHSGWAWDSENYEPAKSVQFPFKAPVYITGSHGDLDITWERA</sequence>
<gene>
    <name evidence="3" type="ORF">GA0070618_4487</name>
</gene>
<evidence type="ECO:0000259" key="2">
    <source>
        <dbReference type="Pfam" id="PF00753"/>
    </source>
</evidence>
<dbReference type="EMBL" id="LT607413">
    <property type="protein sequence ID" value="SCF25139.1"/>
    <property type="molecule type" value="Genomic_DNA"/>
</dbReference>
<evidence type="ECO:0000256" key="1">
    <source>
        <dbReference type="SAM" id="Coils"/>
    </source>
</evidence>
<dbReference type="InterPro" id="IPR036866">
    <property type="entry name" value="RibonucZ/Hydroxyglut_hydro"/>
</dbReference>
<evidence type="ECO:0000313" key="3">
    <source>
        <dbReference type="EMBL" id="SCF25139.1"/>
    </source>
</evidence>
<proteinExistence type="predicted"/>
<reference evidence="4" key="1">
    <citation type="submission" date="2016-06" db="EMBL/GenBank/DDBJ databases">
        <authorList>
            <person name="Varghese N."/>
            <person name="Submissions Spin"/>
        </authorList>
    </citation>
    <scope>NUCLEOTIDE SEQUENCE [LARGE SCALE GENOMIC DNA]</scope>
    <source>
        <strain evidence="4">DSM 43816</strain>
    </source>
</reference>
<name>A0A1C4YWJ4_MICEC</name>
<dbReference type="InParanoid" id="A0A1C4YWJ4"/>
<dbReference type="Proteomes" id="UP000198253">
    <property type="component" value="Chromosome I"/>
</dbReference>
<protein>
    <recommendedName>
        <fullName evidence="2">Metallo-beta-lactamase domain-containing protein</fullName>
    </recommendedName>
</protein>